<proteinExistence type="predicted"/>
<keyword evidence="4" id="KW-0255">Endonuclease</keyword>
<feature type="region of interest" description="Disordered" evidence="1">
    <location>
        <begin position="38"/>
        <end position="58"/>
    </location>
</feature>
<dbReference type="InterPro" id="IPR003615">
    <property type="entry name" value="HNH_nuc"/>
</dbReference>
<reference evidence="4 5" key="1">
    <citation type="journal article" date="2012" name="Genome Biol. Evol.">
        <title>Related Giant Viruses in Distant Locations and Different Habitats: Acanthamoeba polyphaga moumouvirus Represents a Third Lineage of the Mimiviridae That Is Close to the Megavirus Lineage.</title>
        <authorList>
            <person name="Yoosuf N."/>
            <person name="Yutin N."/>
            <person name="Colson P."/>
            <person name="Shabalina S.A."/>
            <person name="Pagnier I."/>
            <person name="Robert C."/>
            <person name="Azza S."/>
            <person name="Klose T."/>
            <person name="Wong J."/>
            <person name="Rossmann M.G."/>
            <person name="La Scola B."/>
            <person name="Raoult D."/>
            <person name="Koonin E.V."/>
        </authorList>
    </citation>
    <scope>NUCLEOTIDE SEQUENCE [LARGE SCALE GENOMIC DNA]</scope>
    <source>
        <strain evidence="4 5">M10A</strain>
    </source>
</reference>
<dbReference type="Proteomes" id="UP000201640">
    <property type="component" value="Segment"/>
</dbReference>
<name>L7RC71_9VIRU</name>
<dbReference type="SMART" id="SM00497">
    <property type="entry name" value="IENR1"/>
    <property type="match status" value="1"/>
</dbReference>
<feature type="compositionally biased region" description="Low complexity" evidence="1">
    <location>
        <begin position="44"/>
        <end position="55"/>
    </location>
</feature>
<evidence type="ECO:0000259" key="3">
    <source>
        <dbReference type="Pfam" id="PF13392"/>
    </source>
</evidence>
<evidence type="ECO:0000256" key="1">
    <source>
        <dbReference type="SAM" id="MobiDB-lite"/>
    </source>
</evidence>
<dbReference type="Gene3D" id="1.10.10.10">
    <property type="entry name" value="Winged helix-like DNA-binding domain superfamily/Winged helix DNA-binding domain"/>
    <property type="match status" value="1"/>
</dbReference>
<feature type="domain" description="HNH nuclease" evidence="3">
    <location>
        <begin position="112"/>
        <end position="154"/>
    </location>
</feature>
<feature type="domain" description="NUMOD4" evidence="2">
    <location>
        <begin position="234"/>
        <end position="275"/>
    </location>
</feature>
<dbReference type="InterPro" id="IPR044925">
    <property type="entry name" value="His-Me_finger_sf"/>
</dbReference>
<keyword evidence="4" id="KW-0540">Nuclease</keyword>
<dbReference type="Pfam" id="PF13392">
    <property type="entry name" value="HNH_3"/>
    <property type="match status" value="1"/>
</dbReference>
<sequence>MASLQIRRRHIQIAGTTLKIDKKFTFIKEINIITTSKMSHKTKNSGSKTTSNSKNSGKKEIWKSIPDFKNYEVSNNGNIRNKNTKKIRKLQLKMGYHYCCLSENNKSKNFRVHRLVAKLFVKNPNKYDIVNHLDGNKLNNNYKNLEWTTISGNNQHAADNNLTNVTKRRITQYVGDQLYAEYNSLSEASKATGFHMSRIVEVCKGSREEYEGYIFKYTDENPNEKEIDPKKEGFKNIKTFPNYWINSKGQIYSKPFKKFMKLNKHKTGCLQLQLSKKNPDGEGIIKKTVLVHNLVAIYFLNKPEEEEFNCVTHIDGDKSNNDVKNLKWKYVAGIKPNFNI</sequence>
<organism evidence="4 5">
    <name type="scientific">Acanthamoeba polyphaga moumouvirus</name>
    <dbReference type="NCBI Taxonomy" id="1269028"/>
    <lineage>
        <taxon>Viruses</taxon>
        <taxon>Varidnaviria</taxon>
        <taxon>Bamfordvirae</taxon>
        <taxon>Nucleocytoviricota</taxon>
        <taxon>Megaviricetes</taxon>
        <taxon>Imitervirales</taxon>
        <taxon>Mimiviridae</taxon>
        <taxon>Megamimivirinae</taxon>
        <taxon>Moumouvirus</taxon>
    </lineage>
</organism>
<dbReference type="InterPro" id="IPR003647">
    <property type="entry name" value="Intron_nuc_1_rpt"/>
</dbReference>
<keyword evidence="4" id="KW-0378">Hydrolase</keyword>
<evidence type="ECO:0000313" key="4">
    <source>
        <dbReference type="EMBL" id="AGC01811.1"/>
    </source>
</evidence>
<dbReference type="GeneID" id="14445358"/>
<dbReference type="EMBL" id="JX962719">
    <property type="protein sequence ID" value="AGC01811.1"/>
    <property type="molecule type" value="Genomic_DNA"/>
</dbReference>
<feature type="domain" description="NUMOD4" evidence="2">
    <location>
        <begin position="60"/>
        <end position="102"/>
    </location>
</feature>
<dbReference type="Gene3D" id="3.90.75.20">
    <property type="match status" value="2"/>
</dbReference>
<dbReference type="SUPFAM" id="SSF64496">
    <property type="entry name" value="DNA-binding domain of intron-encoded endonucleases"/>
    <property type="match status" value="1"/>
</dbReference>
<dbReference type="GO" id="GO:0004519">
    <property type="term" value="F:endonuclease activity"/>
    <property type="evidence" value="ECO:0007669"/>
    <property type="project" value="UniProtKB-KW"/>
</dbReference>
<protein>
    <submittedName>
        <fullName evidence="4">Putative intron HNH endonuclease</fullName>
    </submittedName>
</protein>
<dbReference type="OrthoDB" id="21336at10239"/>
<dbReference type="GO" id="GO:0016788">
    <property type="term" value="F:hydrolase activity, acting on ester bonds"/>
    <property type="evidence" value="ECO:0007669"/>
    <property type="project" value="InterPro"/>
</dbReference>
<dbReference type="Pfam" id="PF07463">
    <property type="entry name" value="NUMOD4"/>
    <property type="match status" value="2"/>
</dbReference>
<gene>
    <name evidence="4" type="ORF">Moumou_00267</name>
</gene>
<keyword evidence="5" id="KW-1185">Reference proteome</keyword>
<dbReference type="KEGG" id="vg:14445358"/>
<dbReference type="InterPro" id="IPR036388">
    <property type="entry name" value="WH-like_DNA-bd_sf"/>
</dbReference>
<dbReference type="InterPro" id="IPR010902">
    <property type="entry name" value="NUMOD4"/>
</dbReference>
<accession>L7RC71</accession>
<evidence type="ECO:0000259" key="2">
    <source>
        <dbReference type="Pfam" id="PF07463"/>
    </source>
</evidence>
<evidence type="ECO:0000313" key="5">
    <source>
        <dbReference type="Proteomes" id="UP000201640"/>
    </source>
</evidence>
<dbReference type="SUPFAM" id="SSF54060">
    <property type="entry name" value="His-Me finger endonucleases"/>
    <property type="match status" value="2"/>
</dbReference>
<dbReference type="RefSeq" id="YP_007354247.1">
    <property type="nucleotide sequence ID" value="NC_020104.1"/>
</dbReference>